<accession>A0A8X7TDZ3</accession>
<sequence length="259" mass="29293">MTEESMSLNTKPQPEQQPTAPSAPYIKQEIAPNTDSTKSSTHEEDDIDTMPFDELQQLYHTLQDRFKTVSSELSKTYEEEQNQRKTLSYYQRRNQAILNVLECFENTSTLTTTNNNTTSTPSDTFDADRIRRIVAKVPRLAKTLSPLMQQHQQQEASPSNIPISSNLLLNAYLIENVPDLIDDDLTSIEINPQSIESWCRRNQHTIGTSLVTGASKPVTIKMLKRLNEYSGVEFDLGVDGKLVVTPQAASSSSKKRRRK</sequence>
<evidence type="ECO:0000256" key="1">
    <source>
        <dbReference type="SAM" id="MobiDB-lite"/>
    </source>
</evidence>
<proteinExistence type="predicted"/>
<dbReference type="AlphaFoldDB" id="A0A8X7TDZ3"/>
<comment type="caution">
    <text evidence="2">The sequence shown here is derived from an EMBL/GenBank/DDBJ whole genome shotgun (WGS) entry which is preliminary data.</text>
</comment>
<feature type="region of interest" description="Disordered" evidence="1">
    <location>
        <begin position="1"/>
        <end position="50"/>
    </location>
</feature>
<dbReference type="OrthoDB" id="4024787at2759"/>
<reference evidence="2" key="1">
    <citation type="submission" date="2020-03" db="EMBL/GenBank/DDBJ databases">
        <title>FDA dAtabase for Regulatory Grade micrObial Sequences (FDA-ARGOS): Supporting development and validation of Infectious Disease Dx tests.</title>
        <authorList>
            <person name="Campos J."/>
            <person name="Goldberg B."/>
            <person name="Tallon L."/>
            <person name="Sadzewicz L."/>
            <person name="Vavikolanu K."/>
            <person name="Mehta A."/>
            <person name="Aluvathingal J."/>
            <person name="Nadendla S."/>
            <person name="Nandy P."/>
            <person name="Geyer C."/>
            <person name="Yan Y."/>
            <person name="Sichtig H."/>
        </authorList>
    </citation>
    <scope>NUCLEOTIDE SEQUENCE [LARGE SCALE GENOMIC DNA]</scope>
    <source>
        <strain evidence="2">FDAARGOS_652</strain>
    </source>
</reference>
<dbReference type="EMBL" id="JABWAB010000001">
    <property type="protein sequence ID" value="KAF6058611.1"/>
    <property type="molecule type" value="Genomic_DNA"/>
</dbReference>
<dbReference type="Proteomes" id="UP000590412">
    <property type="component" value="Unassembled WGS sequence"/>
</dbReference>
<gene>
    <name evidence="2" type="ORF">FOB60_000193</name>
</gene>
<organism evidence="2 3">
    <name type="scientific">Candida parapsilosis</name>
    <name type="common">Yeast</name>
    <dbReference type="NCBI Taxonomy" id="5480"/>
    <lineage>
        <taxon>Eukaryota</taxon>
        <taxon>Fungi</taxon>
        <taxon>Dikarya</taxon>
        <taxon>Ascomycota</taxon>
        <taxon>Saccharomycotina</taxon>
        <taxon>Pichiomycetes</taxon>
        <taxon>Debaryomycetaceae</taxon>
        <taxon>Candida/Lodderomyces clade</taxon>
        <taxon>Candida</taxon>
    </lineage>
</organism>
<evidence type="ECO:0000313" key="3">
    <source>
        <dbReference type="Proteomes" id="UP000590412"/>
    </source>
</evidence>
<evidence type="ECO:0000313" key="2">
    <source>
        <dbReference type="EMBL" id="KAF6058611.1"/>
    </source>
</evidence>
<feature type="compositionally biased region" description="Polar residues" evidence="1">
    <location>
        <begin position="1"/>
        <end position="20"/>
    </location>
</feature>
<name>A0A8X7TDZ3_CANPA</name>
<protein>
    <submittedName>
        <fullName evidence="2">Uncharacterized protein</fullName>
    </submittedName>
</protein>